<dbReference type="Gene3D" id="3.40.50.300">
    <property type="entry name" value="P-loop containing nucleotide triphosphate hydrolases"/>
    <property type="match status" value="2"/>
</dbReference>
<keyword evidence="4" id="KW-0547">Nucleotide-binding</keyword>
<dbReference type="InterPro" id="IPR027417">
    <property type="entry name" value="P-loop_NTPase"/>
</dbReference>
<dbReference type="InterPro" id="IPR014001">
    <property type="entry name" value="Helicase_ATP-bd"/>
</dbReference>
<dbReference type="Pfam" id="PF00271">
    <property type="entry name" value="Helicase_C"/>
    <property type="match status" value="1"/>
</dbReference>
<gene>
    <name evidence="4" type="ORF">HNQ46_000390</name>
</gene>
<dbReference type="RefSeq" id="WP_183682279.1">
    <property type="nucleotide sequence ID" value="NZ_JACHHH010000002.1"/>
</dbReference>
<evidence type="ECO:0000313" key="4">
    <source>
        <dbReference type="EMBL" id="MBB6040427.1"/>
    </source>
</evidence>
<dbReference type="PANTHER" id="PTHR47962:SF7">
    <property type="entry name" value="MITOCHONDRIAL ATP-DEPENDENT HELICASE IRC3-RELATED"/>
    <property type="match status" value="1"/>
</dbReference>
<organism evidence="4 5">
    <name type="scientific">Oribacterium sinus</name>
    <dbReference type="NCBI Taxonomy" id="237576"/>
    <lineage>
        <taxon>Bacteria</taxon>
        <taxon>Bacillati</taxon>
        <taxon>Bacillota</taxon>
        <taxon>Clostridia</taxon>
        <taxon>Lachnospirales</taxon>
        <taxon>Lachnospiraceae</taxon>
        <taxon>Oribacterium</taxon>
    </lineage>
</organism>
<dbReference type="GO" id="GO:0006793">
    <property type="term" value="P:phosphorus metabolic process"/>
    <property type="evidence" value="ECO:0007669"/>
    <property type="project" value="UniProtKB-ARBA"/>
</dbReference>
<evidence type="ECO:0000313" key="5">
    <source>
        <dbReference type="Proteomes" id="UP000522163"/>
    </source>
</evidence>
<dbReference type="PROSITE" id="PS50035">
    <property type="entry name" value="PLD"/>
    <property type="match status" value="1"/>
</dbReference>
<dbReference type="AlphaFoldDB" id="A0A7W9W1P4"/>
<dbReference type="PROSITE" id="PS51192">
    <property type="entry name" value="HELICASE_ATP_BIND_1"/>
    <property type="match status" value="1"/>
</dbReference>
<evidence type="ECO:0000259" key="2">
    <source>
        <dbReference type="PROSITE" id="PS51192"/>
    </source>
</evidence>
<dbReference type="Gene3D" id="3.30.870.10">
    <property type="entry name" value="Endonuclease Chain A"/>
    <property type="match status" value="1"/>
</dbReference>
<keyword evidence="4" id="KW-0067">ATP-binding</keyword>
<dbReference type="GO" id="GO:0004386">
    <property type="term" value="F:helicase activity"/>
    <property type="evidence" value="ECO:0007669"/>
    <property type="project" value="UniProtKB-KW"/>
</dbReference>
<dbReference type="Pfam" id="PF04851">
    <property type="entry name" value="ResIII"/>
    <property type="match status" value="1"/>
</dbReference>
<dbReference type="GeneID" id="85013955"/>
<accession>A0A7W9W1P4</accession>
<evidence type="ECO:0000259" key="3">
    <source>
        <dbReference type="PROSITE" id="PS51194"/>
    </source>
</evidence>
<dbReference type="SUPFAM" id="SSF56024">
    <property type="entry name" value="Phospholipase D/nuclease"/>
    <property type="match status" value="1"/>
</dbReference>
<protein>
    <submittedName>
        <fullName evidence="4">Superfamily II DNA or RNA helicase</fullName>
    </submittedName>
</protein>
<dbReference type="SUPFAM" id="SSF52540">
    <property type="entry name" value="P-loop containing nucleoside triphosphate hydrolases"/>
    <property type="match status" value="1"/>
</dbReference>
<reference evidence="4 5" key="1">
    <citation type="submission" date="2020-08" db="EMBL/GenBank/DDBJ databases">
        <title>Genomic Encyclopedia of Type Strains, Phase IV (KMG-IV): sequencing the most valuable type-strain genomes for metagenomic binning, comparative biology and taxonomic classification.</title>
        <authorList>
            <person name="Goeker M."/>
        </authorList>
    </citation>
    <scope>NUCLEOTIDE SEQUENCE [LARGE SCALE GENOMIC DNA]</scope>
    <source>
        <strain evidence="4 5">DSM 17245</strain>
    </source>
</reference>
<dbReference type="CDD" id="cd18799">
    <property type="entry name" value="SF2_C_EcoAI-like"/>
    <property type="match status" value="1"/>
</dbReference>
<keyword evidence="4" id="KW-0347">Helicase</keyword>
<dbReference type="InterPro" id="IPR052511">
    <property type="entry name" value="ATP-dep_Helicase"/>
</dbReference>
<dbReference type="PANTHER" id="PTHR47962">
    <property type="entry name" value="ATP-DEPENDENT HELICASE LHR-RELATED-RELATED"/>
    <property type="match status" value="1"/>
</dbReference>
<comment type="caution">
    <text evidence="4">The sequence shown here is derived from an EMBL/GenBank/DDBJ whole genome shotgun (WGS) entry which is preliminary data.</text>
</comment>
<dbReference type="InterPro" id="IPR001650">
    <property type="entry name" value="Helicase_C-like"/>
</dbReference>
<dbReference type="InterPro" id="IPR021835">
    <property type="entry name" value="DUF3427"/>
</dbReference>
<dbReference type="Proteomes" id="UP000522163">
    <property type="component" value="Unassembled WGS sequence"/>
</dbReference>
<dbReference type="InterPro" id="IPR006935">
    <property type="entry name" value="Helicase/UvrB_N"/>
</dbReference>
<dbReference type="InterPro" id="IPR025202">
    <property type="entry name" value="PLD-like_dom"/>
</dbReference>
<dbReference type="EMBL" id="JACHHH010000002">
    <property type="protein sequence ID" value="MBB6040427.1"/>
    <property type="molecule type" value="Genomic_DNA"/>
</dbReference>
<dbReference type="InterPro" id="IPR001736">
    <property type="entry name" value="PLipase_D/transphosphatidylase"/>
</dbReference>
<dbReference type="Pfam" id="PF11907">
    <property type="entry name" value="DUF3427"/>
    <property type="match status" value="1"/>
</dbReference>
<dbReference type="Pfam" id="PF13091">
    <property type="entry name" value="PLDc_2"/>
    <property type="match status" value="1"/>
</dbReference>
<dbReference type="CDD" id="cd18032">
    <property type="entry name" value="DEXHc_RE_I_III_res"/>
    <property type="match status" value="1"/>
</dbReference>
<feature type="domain" description="Helicase C-terminal" evidence="3">
    <location>
        <begin position="556"/>
        <end position="720"/>
    </location>
</feature>
<proteinExistence type="predicted"/>
<feature type="domain" description="PLD phosphodiesterase" evidence="1">
    <location>
        <begin position="217"/>
        <end position="248"/>
    </location>
</feature>
<dbReference type="GO" id="GO:0016887">
    <property type="term" value="F:ATP hydrolysis activity"/>
    <property type="evidence" value="ECO:0007669"/>
    <property type="project" value="TreeGrafter"/>
</dbReference>
<sequence>MLKPGIYEQLINLAIQKELSDLSEAEKNIVKIDEAEASTILAQYCSDIIRSNLEQLSDQNTTAKIQVINKIIALLSAEGEDISPLSVGTEGEQLLAVLSATHSENPLLKLGMKSAKDLLRPESPISQSSLFTGSQNEPSLFSELKKEIASADRIDFLVSFIKMSGLNLIRDTLREFTENGGKLRIITTSYMGASDAKAIEQLCNLPNTEIRISYDIERKRLHAKSYIFYRESGFTTAYIGSSNLSSAALDEGLEWNVKLTAKDMPFILKKMETIFDSYWNNASFISYTNNEEDKKKLKAALQLGKTGQSSFSDDSFLFDLNPYPHQLEILDQINAEREVRGNYKNLIVSATGTGKTLISAFDYRRFWNKQDARKPRLLFVVHREEILKQSLAVFRHVLKDSNFGALFVGQFMPDSLDHLFISIQTFSSKNFTEAVPPNYYDYIVVDEFHHAAAPSYQDLLSYFQPKVLLGLTATPERMDGKDILKYFNNKITAEIRLPEAINRGLLCPFQYFGISDEIDLSNVHWVRGGYDKTELSNIFSLQSSSAEKRANHIINSINRYVNDIHAVHGLGFCVSVEHAKFMESHFKKNGIACLSLTKSSGTEERNTAKSRLISGEIQFIFVVDLYNEGIDIPEVDTILFLRPTESLTVFLQQLGRGLRLSTGKECLTVLDFIGQANKKYNFEEKFSALLSHHRNNLSQEIQKGFTALPQNCYIQLEKVASKIILENIRANFDRKDGFLFRLKSFSEDTGLPLSYDNFLKHFHLSPKDIYLRKISFSRLCVEAEQWANFSEPLEELITKALPKLCSINSRRWIHFLQEFLSMFLEKTSEDCFDYLLSLPKLQARFFRMFYFSLFQRLIDWESPEDKENLINLQKSPTMLRELLDLLSFNLDSIDFVDQSLSCIPDCPLDVHCSYSRDQILLALDFEKPNTVREGVKWLPEKKLDLLFVTLNKSDKEYSPSTMYQDYSLNERLFHWQSQNATSDTSETGKRYIQHKTLGTNVFLFVREWKKNALGAEAYTFLGPARYISHTGSKPMSIIWQLETPIPEKYLKQTGKVLIG</sequence>
<evidence type="ECO:0000259" key="1">
    <source>
        <dbReference type="PROSITE" id="PS50035"/>
    </source>
</evidence>
<name>A0A7W9W1P4_9FIRM</name>
<dbReference type="SMART" id="SM00490">
    <property type="entry name" value="HELICc"/>
    <property type="match status" value="1"/>
</dbReference>
<dbReference type="PROSITE" id="PS51194">
    <property type="entry name" value="HELICASE_CTER"/>
    <property type="match status" value="1"/>
</dbReference>
<dbReference type="GO" id="GO:0003677">
    <property type="term" value="F:DNA binding"/>
    <property type="evidence" value="ECO:0007669"/>
    <property type="project" value="InterPro"/>
</dbReference>
<dbReference type="CDD" id="cd09203">
    <property type="entry name" value="PLDc_N_DEXD_b1"/>
    <property type="match status" value="1"/>
</dbReference>
<dbReference type="GO" id="GO:0005524">
    <property type="term" value="F:ATP binding"/>
    <property type="evidence" value="ECO:0007669"/>
    <property type="project" value="InterPro"/>
</dbReference>
<feature type="domain" description="Helicase ATP-binding" evidence="2">
    <location>
        <begin position="336"/>
        <end position="493"/>
    </location>
</feature>
<dbReference type="SMART" id="SM00487">
    <property type="entry name" value="DEXDc"/>
    <property type="match status" value="1"/>
</dbReference>
<keyword evidence="4" id="KW-0378">Hydrolase</keyword>